<evidence type="ECO:0000256" key="3">
    <source>
        <dbReference type="ARBA" id="ARBA00022801"/>
    </source>
</evidence>
<protein>
    <recommendedName>
        <fullName evidence="2">protein-tyrosine-phosphatase</fullName>
        <ecNumber evidence="2">3.1.3.48</ecNumber>
    </recommendedName>
</protein>
<dbReference type="Proteomes" id="UP000237983">
    <property type="component" value="Unassembled WGS sequence"/>
</dbReference>
<name>A0A2T0V3E6_9MICO</name>
<dbReference type="OrthoDB" id="9784339at2"/>
<dbReference type="AlphaFoldDB" id="A0A2T0V3E6"/>
<dbReference type="SMART" id="SM00226">
    <property type="entry name" value="LMWPc"/>
    <property type="match status" value="1"/>
</dbReference>
<keyword evidence="3" id="KW-0378">Hydrolase</keyword>
<dbReference type="PANTHER" id="PTHR11717">
    <property type="entry name" value="LOW MOLECULAR WEIGHT PROTEIN TYROSINE PHOSPHATASE"/>
    <property type="match status" value="1"/>
</dbReference>
<dbReference type="PANTHER" id="PTHR11717:SF7">
    <property type="entry name" value="LOW MOLECULAR WEIGHT PHOSPHOTYROSINE PROTEIN PHOSPHATASE"/>
    <property type="match status" value="1"/>
</dbReference>
<dbReference type="InterPro" id="IPR017867">
    <property type="entry name" value="Tyr_phospatase_low_mol_wt"/>
</dbReference>
<keyword evidence="8" id="KW-1185">Reference proteome</keyword>
<evidence type="ECO:0000313" key="7">
    <source>
        <dbReference type="EMBL" id="PRY64647.1"/>
    </source>
</evidence>
<feature type="domain" description="Phosphotyrosine protein phosphatase I" evidence="6">
    <location>
        <begin position="8"/>
        <end position="195"/>
    </location>
</feature>
<dbReference type="Gene3D" id="3.40.50.2300">
    <property type="match status" value="1"/>
</dbReference>
<sequence length="203" mass="22221">MSLSSEQFRVLFVCTGNICRSAIAEQVFRARYGSESVAFASAGTGALVGAPMPEQAADISRRLGGDPQEHSGKQLSRAFVEAADVVIALTREHRSEIVRTLPRASRYTFTLREFARLMESYQGDAEARPLTQGPGVSLADTLRSAVPILAAQRGYAEAPPTPDDDDVIDPYRRPQEIYDLSGAQISDAVDRIAFAVEILKYRR</sequence>
<comment type="similarity">
    <text evidence="1">Belongs to the low molecular weight phosphotyrosine protein phosphatase family.</text>
</comment>
<dbReference type="RefSeq" id="WP_106214975.1">
    <property type="nucleotide sequence ID" value="NZ_PVTL01000012.1"/>
</dbReference>
<evidence type="ECO:0000313" key="8">
    <source>
        <dbReference type="Proteomes" id="UP000237983"/>
    </source>
</evidence>
<evidence type="ECO:0000256" key="2">
    <source>
        <dbReference type="ARBA" id="ARBA00013064"/>
    </source>
</evidence>
<feature type="active site" evidence="5">
    <location>
        <position position="20"/>
    </location>
</feature>
<dbReference type="EMBL" id="PVTL01000012">
    <property type="protein sequence ID" value="PRY64647.1"/>
    <property type="molecule type" value="Genomic_DNA"/>
</dbReference>
<evidence type="ECO:0000256" key="1">
    <source>
        <dbReference type="ARBA" id="ARBA00011063"/>
    </source>
</evidence>
<dbReference type="SUPFAM" id="SSF52788">
    <property type="entry name" value="Phosphotyrosine protein phosphatases I"/>
    <property type="match status" value="1"/>
</dbReference>
<gene>
    <name evidence="7" type="ORF">B0I08_11232</name>
</gene>
<keyword evidence="4" id="KW-0904">Protein phosphatase</keyword>
<organism evidence="7 8">
    <name type="scientific">Glaciihabitans tibetensis</name>
    <dbReference type="NCBI Taxonomy" id="1266600"/>
    <lineage>
        <taxon>Bacteria</taxon>
        <taxon>Bacillati</taxon>
        <taxon>Actinomycetota</taxon>
        <taxon>Actinomycetes</taxon>
        <taxon>Micrococcales</taxon>
        <taxon>Microbacteriaceae</taxon>
        <taxon>Glaciihabitans</taxon>
    </lineage>
</organism>
<evidence type="ECO:0000256" key="5">
    <source>
        <dbReference type="PIRSR" id="PIRSR617867-1"/>
    </source>
</evidence>
<dbReference type="InterPro" id="IPR023485">
    <property type="entry name" value="Ptyr_pPase"/>
</dbReference>
<evidence type="ECO:0000259" key="6">
    <source>
        <dbReference type="SMART" id="SM00226"/>
    </source>
</evidence>
<dbReference type="InterPro" id="IPR036196">
    <property type="entry name" value="Ptyr_pPase_sf"/>
</dbReference>
<accession>A0A2T0V3E6</accession>
<evidence type="ECO:0000256" key="4">
    <source>
        <dbReference type="ARBA" id="ARBA00022912"/>
    </source>
</evidence>
<proteinExistence type="inferred from homology"/>
<reference evidence="7 8" key="1">
    <citation type="submission" date="2018-03" db="EMBL/GenBank/DDBJ databases">
        <title>Genomic Encyclopedia of Type Strains, Phase III (KMG-III): the genomes of soil and plant-associated and newly described type strains.</title>
        <authorList>
            <person name="Whitman W."/>
        </authorList>
    </citation>
    <scope>NUCLEOTIDE SEQUENCE [LARGE SCALE GENOMIC DNA]</scope>
    <source>
        <strain evidence="7 8">CGMCC 1.12484</strain>
    </source>
</reference>
<dbReference type="Pfam" id="PF01451">
    <property type="entry name" value="LMWPc"/>
    <property type="match status" value="1"/>
</dbReference>
<dbReference type="EC" id="3.1.3.48" evidence="2"/>
<dbReference type="GO" id="GO:0004725">
    <property type="term" value="F:protein tyrosine phosphatase activity"/>
    <property type="evidence" value="ECO:0007669"/>
    <property type="project" value="UniProtKB-EC"/>
</dbReference>
<feature type="active site" description="Nucleophile" evidence="5">
    <location>
        <position position="14"/>
    </location>
</feature>
<comment type="caution">
    <text evidence="7">The sequence shown here is derived from an EMBL/GenBank/DDBJ whole genome shotgun (WGS) entry which is preliminary data.</text>
</comment>
<dbReference type="InterPro" id="IPR050438">
    <property type="entry name" value="LMW_PTPase"/>
</dbReference>
<dbReference type="PRINTS" id="PR00719">
    <property type="entry name" value="LMWPTPASE"/>
</dbReference>